<protein>
    <submittedName>
        <fullName evidence="4">N,N'-diacetylchitobiose transport system substrate-binding protein</fullName>
    </submittedName>
</protein>
<name>A0ABX2A9R5_9MICO</name>
<dbReference type="PANTHER" id="PTHR30061:SF50">
    <property type="entry name" value="MALTOSE_MALTODEXTRIN-BINDING PERIPLASMIC PROTEIN"/>
    <property type="match status" value="1"/>
</dbReference>
<keyword evidence="3" id="KW-0732">Signal</keyword>
<dbReference type="CDD" id="cd14747">
    <property type="entry name" value="PBP2_MalE"/>
    <property type="match status" value="1"/>
</dbReference>
<reference evidence="4 5" key="1">
    <citation type="submission" date="2020-05" db="EMBL/GenBank/DDBJ databases">
        <title>Genomic Encyclopedia of Type Strains, Phase III (KMG-III): the genomes of soil and plant-associated and newly described type strains.</title>
        <authorList>
            <person name="Whitman W."/>
        </authorList>
    </citation>
    <scope>NUCLEOTIDE SEQUENCE [LARGE SCALE GENOMIC DNA]</scope>
    <source>
        <strain evidence="4 5">KCTC 19046</strain>
    </source>
</reference>
<comment type="similarity">
    <text evidence="1">Belongs to the bacterial solute-binding protein 1 family.</text>
</comment>
<dbReference type="EMBL" id="JABEZU010000005">
    <property type="protein sequence ID" value="NOV98823.1"/>
    <property type="molecule type" value="Genomic_DNA"/>
</dbReference>
<dbReference type="Pfam" id="PF01547">
    <property type="entry name" value="SBP_bac_1"/>
    <property type="match status" value="1"/>
</dbReference>
<comment type="caution">
    <text evidence="4">The sequence shown here is derived from an EMBL/GenBank/DDBJ whole genome shotgun (WGS) entry which is preliminary data.</text>
</comment>
<evidence type="ECO:0000256" key="3">
    <source>
        <dbReference type="ARBA" id="ARBA00022729"/>
    </source>
</evidence>
<gene>
    <name evidence="4" type="ORF">HDG69_003425</name>
</gene>
<evidence type="ECO:0000256" key="2">
    <source>
        <dbReference type="ARBA" id="ARBA00022448"/>
    </source>
</evidence>
<accession>A0ABX2A9R5</accession>
<dbReference type="PROSITE" id="PS51257">
    <property type="entry name" value="PROKAR_LIPOPROTEIN"/>
    <property type="match status" value="1"/>
</dbReference>
<evidence type="ECO:0000256" key="1">
    <source>
        <dbReference type="ARBA" id="ARBA00008520"/>
    </source>
</evidence>
<evidence type="ECO:0000313" key="5">
    <source>
        <dbReference type="Proteomes" id="UP000757540"/>
    </source>
</evidence>
<keyword evidence="5" id="KW-1185">Reference proteome</keyword>
<sequence length="439" mass="45231">MEDAMRRHFSTRATTAATAAVVALVAAGCSGPDGGGEGGGATDAEGQTLDVWIMQGTNPSADTFFDEVGAAFTAQTGAELNVDFIEWADAHDRFVTSIAGGTTPDVAETGTTWTPEFADAGALAPVGDHVTQAGLDGDLVEGLVDAGTYEGELYGMPWYAGVRALVYNTEIFDDAGVEPPTSWAELESAAQAIQDEHPDKIAVAVPGDAEFTVYPWVWGAGGEVATLEGETWTSQLDSPASQDGLAFWTGLAEQGLSSAGATTWRETDVLDAFAAGDVGMAVMGSWTPGAILEANPDMEGRFAAVPIPGQDGGIAPSVLGGSHLSMFSTSENQDLAFAFIELMTTGEFAEKWGEQAGYFPGQTSLLDETLESTDPLVAPFAEQFVDGGASVPVSPAFGAVQARATTSTMMQSILSGSSDVATASRSAAEEMTSLLNGGS</sequence>
<dbReference type="Proteomes" id="UP000757540">
    <property type="component" value="Unassembled WGS sequence"/>
</dbReference>
<dbReference type="RefSeq" id="WP_246256763.1">
    <property type="nucleotide sequence ID" value="NZ_BAAAML010000004.1"/>
</dbReference>
<dbReference type="Gene3D" id="3.40.190.10">
    <property type="entry name" value="Periplasmic binding protein-like II"/>
    <property type="match status" value="2"/>
</dbReference>
<dbReference type="InterPro" id="IPR006059">
    <property type="entry name" value="SBP"/>
</dbReference>
<keyword evidence="2" id="KW-0813">Transport</keyword>
<dbReference type="PANTHER" id="PTHR30061">
    <property type="entry name" value="MALTOSE-BINDING PERIPLASMIC PROTEIN"/>
    <property type="match status" value="1"/>
</dbReference>
<evidence type="ECO:0000313" key="4">
    <source>
        <dbReference type="EMBL" id="NOV98823.1"/>
    </source>
</evidence>
<proteinExistence type="inferred from homology"/>
<organism evidence="4 5">
    <name type="scientific">Isoptericola halotolerans</name>
    <dbReference type="NCBI Taxonomy" id="300560"/>
    <lineage>
        <taxon>Bacteria</taxon>
        <taxon>Bacillati</taxon>
        <taxon>Actinomycetota</taxon>
        <taxon>Actinomycetes</taxon>
        <taxon>Micrococcales</taxon>
        <taxon>Promicromonosporaceae</taxon>
        <taxon>Isoptericola</taxon>
    </lineage>
</organism>
<dbReference type="SUPFAM" id="SSF53850">
    <property type="entry name" value="Periplasmic binding protein-like II"/>
    <property type="match status" value="1"/>
</dbReference>